<accession>A0A8J6NFQ4</accession>
<comment type="caution">
    <text evidence="7">The sequence shown here is derived from an EMBL/GenBank/DDBJ whole genome shotgun (WGS) entry which is preliminary data.</text>
</comment>
<dbReference type="InterPro" id="IPR017896">
    <property type="entry name" value="4Fe4S_Fe-S-bd"/>
</dbReference>
<dbReference type="PROSITE" id="PS00198">
    <property type="entry name" value="4FE4S_FER_1"/>
    <property type="match status" value="1"/>
</dbReference>
<evidence type="ECO:0000256" key="5">
    <source>
        <dbReference type="ARBA" id="ARBA00023014"/>
    </source>
</evidence>
<dbReference type="PANTHER" id="PTHR43255:SF1">
    <property type="entry name" value="IRON-SULFUR-BINDING OXIDOREDUCTASE FADF-RELATED"/>
    <property type="match status" value="1"/>
</dbReference>
<dbReference type="Pfam" id="PF13183">
    <property type="entry name" value="Fer4_8"/>
    <property type="match status" value="1"/>
</dbReference>
<gene>
    <name evidence="7" type="ORF">H8E41_11260</name>
</gene>
<dbReference type="Pfam" id="PF02754">
    <property type="entry name" value="CCG"/>
    <property type="match status" value="1"/>
</dbReference>
<evidence type="ECO:0000259" key="6">
    <source>
        <dbReference type="PROSITE" id="PS51379"/>
    </source>
</evidence>
<dbReference type="GO" id="GO:0046872">
    <property type="term" value="F:metal ion binding"/>
    <property type="evidence" value="ECO:0007669"/>
    <property type="project" value="UniProtKB-KW"/>
</dbReference>
<name>A0A8J6NFQ4_9BACT</name>
<dbReference type="Gene3D" id="3.30.70.3270">
    <property type="match status" value="1"/>
</dbReference>
<evidence type="ECO:0000256" key="2">
    <source>
        <dbReference type="ARBA" id="ARBA00022723"/>
    </source>
</evidence>
<dbReference type="PANTHER" id="PTHR43255">
    <property type="entry name" value="IRON-SULFUR-BINDING OXIDOREDUCTASE FADF-RELATED-RELATED"/>
    <property type="match status" value="1"/>
</dbReference>
<protein>
    <submittedName>
        <fullName evidence="7">(Fe-S)-binding protein</fullName>
    </submittedName>
</protein>
<dbReference type="EMBL" id="JACNJZ010000165">
    <property type="protein sequence ID" value="MBC8318475.1"/>
    <property type="molecule type" value="Genomic_DNA"/>
</dbReference>
<dbReference type="InterPro" id="IPR017900">
    <property type="entry name" value="4Fe4S_Fe_S_CS"/>
</dbReference>
<dbReference type="PROSITE" id="PS51379">
    <property type="entry name" value="4FE4S_FER_2"/>
    <property type="match status" value="1"/>
</dbReference>
<keyword evidence="3" id="KW-0560">Oxidoreductase</keyword>
<evidence type="ECO:0000256" key="3">
    <source>
        <dbReference type="ARBA" id="ARBA00023002"/>
    </source>
</evidence>
<dbReference type="Proteomes" id="UP000614424">
    <property type="component" value="Unassembled WGS sequence"/>
</dbReference>
<dbReference type="GO" id="GO:0005886">
    <property type="term" value="C:plasma membrane"/>
    <property type="evidence" value="ECO:0007669"/>
    <property type="project" value="TreeGrafter"/>
</dbReference>
<keyword evidence="2" id="KW-0479">Metal-binding</keyword>
<evidence type="ECO:0000313" key="8">
    <source>
        <dbReference type="Proteomes" id="UP000614424"/>
    </source>
</evidence>
<keyword evidence="1" id="KW-0004">4Fe-4S</keyword>
<proteinExistence type="predicted"/>
<evidence type="ECO:0000256" key="1">
    <source>
        <dbReference type="ARBA" id="ARBA00022485"/>
    </source>
</evidence>
<dbReference type="AlphaFoldDB" id="A0A8J6NFQ4"/>
<feature type="domain" description="4Fe-4S ferredoxin-type" evidence="6">
    <location>
        <begin position="26"/>
        <end position="56"/>
    </location>
</feature>
<dbReference type="InterPro" id="IPR004017">
    <property type="entry name" value="Cys_rich_dom"/>
</dbReference>
<organism evidence="7 8">
    <name type="scientific">Candidatus Desulfobia pelagia</name>
    <dbReference type="NCBI Taxonomy" id="2841692"/>
    <lineage>
        <taxon>Bacteria</taxon>
        <taxon>Pseudomonadati</taxon>
        <taxon>Thermodesulfobacteriota</taxon>
        <taxon>Desulfobulbia</taxon>
        <taxon>Desulfobulbales</taxon>
        <taxon>Desulfobulbaceae</taxon>
        <taxon>Candidatus Desulfobia</taxon>
    </lineage>
</organism>
<reference evidence="7 8" key="1">
    <citation type="submission" date="2020-08" db="EMBL/GenBank/DDBJ databases">
        <title>Bridging the membrane lipid divide: bacteria of the FCB group superphylum have the potential to synthesize archaeal ether lipids.</title>
        <authorList>
            <person name="Villanueva L."/>
            <person name="Von Meijenfeldt F.A.B."/>
            <person name="Westbye A.B."/>
            <person name="Yadav S."/>
            <person name="Hopmans E.C."/>
            <person name="Dutilh B.E."/>
            <person name="Sinninghe Damste J.S."/>
        </authorList>
    </citation>
    <scope>NUCLEOTIDE SEQUENCE [LARGE SCALE GENOMIC DNA]</scope>
    <source>
        <strain evidence="7">NIOZ-UU47</strain>
    </source>
</reference>
<keyword evidence="4" id="KW-0408">Iron</keyword>
<keyword evidence="5" id="KW-0411">Iron-sulfur</keyword>
<sequence length="393" mass="44381">MQKSRESHTSSSDFAPPHCLRPPLAMALQENAEKCIECNLCVKECRFLQQYGTPRQISRRYDPASRESKTLAFECSLCRLCEEVCPPKIGLNPARMFLEMRRESVDRDGGNFTHHGRILNYEKRGTSKRYSYYALPEKCDTVLFPGCTLPGTRPGLVMALFDHLQKNIPSLGIVLDCCTKPSHDLGREKYFQTMFCEMKEYLLSHDIRNILVACPNCYKVFRQYGGKLTVKTVYEVLAETSLPSTENISASITIHDPCSTRHENGIHQAVRKLAAAKSLRLEEMKHHGKKTLCCGEGGSVSCLAPELSQEWSRRRKSEALGSVILTYCAGCTGFLGAITPTHHILDLLFDPQRTLAGKVKAARAPFTYLNRILLKKKFKKKIQAAVSRERKNK</sequence>
<dbReference type="GO" id="GO:0016491">
    <property type="term" value="F:oxidoreductase activity"/>
    <property type="evidence" value="ECO:0007669"/>
    <property type="project" value="UniProtKB-KW"/>
</dbReference>
<dbReference type="SUPFAM" id="SSF46548">
    <property type="entry name" value="alpha-helical ferredoxin"/>
    <property type="match status" value="1"/>
</dbReference>
<evidence type="ECO:0000313" key="7">
    <source>
        <dbReference type="EMBL" id="MBC8318475.1"/>
    </source>
</evidence>
<dbReference type="GO" id="GO:0051539">
    <property type="term" value="F:4 iron, 4 sulfur cluster binding"/>
    <property type="evidence" value="ECO:0007669"/>
    <property type="project" value="UniProtKB-KW"/>
</dbReference>
<evidence type="ECO:0000256" key="4">
    <source>
        <dbReference type="ARBA" id="ARBA00023004"/>
    </source>
</evidence>
<dbReference type="InterPro" id="IPR051460">
    <property type="entry name" value="HdrC_iron-sulfur_subunit"/>
</dbReference>